<proteinExistence type="predicted"/>
<accession>A0A645GVB3</accession>
<comment type="caution">
    <text evidence="1">The sequence shown here is derived from an EMBL/GenBank/DDBJ whole genome shotgun (WGS) entry which is preliminary data.</text>
</comment>
<evidence type="ECO:0000313" key="1">
    <source>
        <dbReference type="EMBL" id="MPN29689.1"/>
    </source>
</evidence>
<protein>
    <submittedName>
        <fullName evidence="1">Uncharacterized protein</fullName>
    </submittedName>
</protein>
<name>A0A645GVB3_9ZZZZ</name>
<dbReference type="EMBL" id="VSSQ01080499">
    <property type="protein sequence ID" value="MPN29689.1"/>
    <property type="molecule type" value="Genomic_DNA"/>
</dbReference>
<gene>
    <name evidence="1" type="ORF">SDC9_177142</name>
</gene>
<sequence>MLDSTFLKGSIQIHKLVTTIKSNVLMLKDIIVTKNLFLFLVKFV</sequence>
<dbReference type="AlphaFoldDB" id="A0A645GVB3"/>
<organism evidence="1">
    <name type="scientific">bioreactor metagenome</name>
    <dbReference type="NCBI Taxonomy" id="1076179"/>
    <lineage>
        <taxon>unclassified sequences</taxon>
        <taxon>metagenomes</taxon>
        <taxon>ecological metagenomes</taxon>
    </lineage>
</organism>
<reference evidence="1" key="1">
    <citation type="submission" date="2019-08" db="EMBL/GenBank/DDBJ databases">
        <authorList>
            <person name="Kucharzyk K."/>
            <person name="Murdoch R.W."/>
            <person name="Higgins S."/>
            <person name="Loffler F."/>
        </authorList>
    </citation>
    <scope>NUCLEOTIDE SEQUENCE</scope>
</reference>